<dbReference type="Proteomes" id="UP000032233">
    <property type="component" value="Unassembled WGS sequence"/>
</dbReference>
<dbReference type="InParanoid" id="A0A0D2HXJ2"/>
<dbReference type="RefSeq" id="WP_044347227.1">
    <property type="nucleotide sequence ID" value="NZ_AZAC01000005.1"/>
</dbReference>
<name>A0A0D2HXJ2_9BACT</name>
<comment type="caution">
    <text evidence="2">The sequence shown here is derived from an EMBL/GenBank/DDBJ whole genome shotgun (WGS) entry which is preliminary data.</text>
</comment>
<accession>A0A0D2HXJ2</accession>
<dbReference type="STRING" id="1429043.X474_05535"/>
<feature type="chain" id="PRO_5002243669" evidence="1">
    <location>
        <begin position="23"/>
        <end position="99"/>
    </location>
</feature>
<evidence type="ECO:0000256" key="1">
    <source>
        <dbReference type="SAM" id="SignalP"/>
    </source>
</evidence>
<reference evidence="2 3" key="1">
    <citation type="submission" date="2013-11" db="EMBL/GenBank/DDBJ databases">
        <title>Metagenomic analysis of a methanogenic consortium involved in long chain n-alkane degradation.</title>
        <authorList>
            <person name="Davidova I.A."/>
            <person name="Callaghan A.V."/>
            <person name="Wawrik B."/>
            <person name="Pruitt S."/>
            <person name="Marks C."/>
            <person name="Duncan K.E."/>
            <person name="Suflita J.M."/>
        </authorList>
    </citation>
    <scope>NUCLEOTIDE SEQUENCE [LARGE SCALE GENOMIC DNA]</scope>
    <source>
        <strain evidence="2 3">SPR</strain>
    </source>
</reference>
<dbReference type="EMBL" id="AZAC01000005">
    <property type="protein sequence ID" value="KIX15018.1"/>
    <property type="molecule type" value="Genomic_DNA"/>
</dbReference>
<evidence type="ECO:0000313" key="3">
    <source>
        <dbReference type="Proteomes" id="UP000032233"/>
    </source>
</evidence>
<gene>
    <name evidence="2" type="ORF">X474_05535</name>
</gene>
<sequence>MKKFLLSMLVLPFVLSLNLAWAKSVPEHPLIRPYPGSVLAKSMSKYMKYIQYKFKMRNPVDKKPMDKNVKGKCWQLLYELRKPDKSRVKDINTLEFFEN</sequence>
<dbReference type="AlphaFoldDB" id="A0A0D2HXJ2"/>
<protein>
    <submittedName>
        <fullName evidence="2">Uncharacterized protein</fullName>
    </submittedName>
</protein>
<organism evidence="2 3">
    <name type="scientific">Dethiosulfatarculus sandiegensis</name>
    <dbReference type="NCBI Taxonomy" id="1429043"/>
    <lineage>
        <taxon>Bacteria</taxon>
        <taxon>Pseudomonadati</taxon>
        <taxon>Thermodesulfobacteriota</taxon>
        <taxon>Desulfarculia</taxon>
        <taxon>Desulfarculales</taxon>
        <taxon>Desulfarculaceae</taxon>
        <taxon>Dethiosulfatarculus</taxon>
    </lineage>
</organism>
<keyword evidence="3" id="KW-1185">Reference proteome</keyword>
<feature type="signal peptide" evidence="1">
    <location>
        <begin position="1"/>
        <end position="22"/>
    </location>
</feature>
<evidence type="ECO:0000313" key="2">
    <source>
        <dbReference type="EMBL" id="KIX15018.1"/>
    </source>
</evidence>
<keyword evidence="1" id="KW-0732">Signal</keyword>
<proteinExistence type="predicted"/>